<feature type="transmembrane region" description="Helical" evidence="10">
    <location>
        <begin position="416"/>
        <end position="436"/>
    </location>
</feature>
<dbReference type="PANTHER" id="PTHR32468">
    <property type="entry name" value="CATION/H + ANTIPORTER"/>
    <property type="match status" value="1"/>
</dbReference>
<dbReference type="InterPro" id="IPR057291">
    <property type="entry name" value="CHX17_2nd"/>
</dbReference>
<feature type="domain" description="Cation/H+ exchanger transmembrane" evidence="11">
    <location>
        <begin position="158"/>
        <end position="467"/>
    </location>
</feature>
<proteinExistence type="inferred from homology"/>
<gene>
    <name evidence="14" type="ORF">Syun_010734</name>
</gene>
<comment type="similarity">
    <text evidence="9">Belongs to the monovalent cation:proton antiporter 2 (CPA2) transporter (TC 2.A.37) family. CHX (TC 2.A.37.4) subfamily.</text>
</comment>
<keyword evidence="7" id="KW-0406">Ion transport</keyword>
<feature type="domain" description="Cation/H(+) antiporter central" evidence="12">
    <location>
        <begin position="524"/>
        <end position="649"/>
    </location>
</feature>
<protein>
    <recommendedName>
        <fullName evidence="16">Cation/H+ exchanger domain-containing protein</fullName>
    </recommendedName>
</protein>
<reference evidence="14 15" key="1">
    <citation type="submission" date="2024-01" db="EMBL/GenBank/DDBJ databases">
        <title>Genome assemblies of Stephania.</title>
        <authorList>
            <person name="Yang L."/>
        </authorList>
    </citation>
    <scope>NUCLEOTIDE SEQUENCE [LARGE SCALE GENOMIC DNA]</scope>
    <source>
        <strain evidence="14">YNDBR</strain>
        <tissue evidence="14">Leaf</tissue>
    </source>
</reference>
<dbReference type="GO" id="GO:0006885">
    <property type="term" value="P:regulation of pH"/>
    <property type="evidence" value="ECO:0007669"/>
    <property type="project" value="TreeGrafter"/>
</dbReference>
<feature type="transmembrane region" description="Helical" evidence="10">
    <location>
        <begin position="350"/>
        <end position="372"/>
    </location>
</feature>
<keyword evidence="5" id="KW-0630">Potassium</keyword>
<evidence type="ECO:0000256" key="7">
    <source>
        <dbReference type="ARBA" id="ARBA00023065"/>
    </source>
</evidence>
<evidence type="ECO:0000256" key="3">
    <source>
        <dbReference type="ARBA" id="ARBA00022538"/>
    </source>
</evidence>
<comment type="caution">
    <text evidence="14">The sequence shown here is derived from an EMBL/GenBank/DDBJ whole genome shotgun (WGS) entry which is preliminary data.</text>
</comment>
<keyword evidence="3" id="KW-0633">Potassium transport</keyword>
<dbReference type="Pfam" id="PF00999">
    <property type="entry name" value="Na_H_Exchanger"/>
    <property type="match status" value="1"/>
</dbReference>
<name>A0AAP0PS03_9MAGN</name>
<dbReference type="InterPro" id="IPR038770">
    <property type="entry name" value="Na+/solute_symporter_sf"/>
</dbReference>
<keyword evidence="8 10" id="KW-0472">Membrane</keyword>
<feature type="transmembrane region" description="Helical" evidence="10">
    <location>
        <begin position="157"/>
        <end position="176"/>
    </location>
</feature>
<dbReference type="GO" id="GO:0015297">
    <property type="term" value="F:antiporter activity"/>
    <property type="evidence" value="ECO:0007669"/>
    <property type="project" value="InterPro"/>
</dbReference>
<dbReference type="GO" id="GO:0006813">
    <property type="term" value="P:potassium ion transport"/>
    <property type="evidence" value="ECO:0007669"/>
    <property type="project" value="UniProtKB-KW"/>
</dbReference>
<feature type="transmembrane region" description="Helical" evidence="10">
    <location>
        <begin position="384"/>
        <end position="404"/>
    </location>
</feature>
<evidence type="ECO:0000259" key="13">
    <source>
        <dbReference type="Pfam" id="PF23259"/>
    </source>
</evidence>
<dbReference type="Proteomes" id="UP001420932">
    <property type="component" value="Unassembled WGS sequence"/>
</dbReference>
<dbReference type="InterPro" id="IPR006153">
    <property type="entry name" value="Cation/H_exchanger_TM"/>
</dbReference>
<evidence type="ECO:0000259" key="11">
    <source>
        <dbReference type="Pfam" id="PF00999"/>
    </source>
</evidence>
<evidence type="ECO:0000256" key="9">
    <source>
        <dbReference type="ARBA" id="ARBA00038341"/>
    </source>
</evidence>
<dbReference type="Gene3D" id="1.20.1530.20">
    <property type="match status" value="1"/>
</dbReference>
<dbReference type="AlphaFoldDB" id="A0AAP0PS03"/>
<evidence type="ECO:0000256" key="8">
    <source>
        <dbReference type="ARBA" id="ARBA00023136"/>
    </source>
</evidence>
<dbReference type="GO" id="GO:0016020">
    <property type="term" value="C:membrane"/>
    <property type="evidence" value="ECO:0007669"/>
    <property type="project" value="UniProtKB-SubCell"/>
</dbReference>
<accession>A0AAP0PS03</accession>
<comment type="subcellular location">
    <subcellularLocation>
        <location evidence="1">Membrane</location>
        <topology evidence="1">Multi-pass membrane protein</topology>
    </subcellularLocation>
</comment>
<evidence type="ECO:0000259" key="12">
    <source>
        <dbReference type="Pfam" id="PF23256"/>
    </source>
</evidence>
<feature type="transmembrane region" description="Helical" evidence="10">
    <location>
        <begin position="306"/>
        <end position="330"/>
    </location>
</feature>
<feature type="domain" description="Cation/H(+) antiporter C-terminal" evidence="13">
    <location>
        <begin position="665"/>
        <end position="805"/>
    </location>
</feature>
<evidence type="ECO:0008006" key="16">
    <source>
        <dbReference type="Google" id="ProtNLM"/>
    </source>
</evidence>
<dbReference type="InterPro" id="IPR057290">
    <property type="entry name" value="CHX17_C"/>
</dbReference>
<evidence type="ECO:0000313" key="15">
    <source>
        <dbReference type="Proteomes" id="UP001420932"/>
    </source>
</evidence>
<evidence type="ECO:0000256" key="1">
    <source>
        <dbReference type="ARBA" id="ARBA00004141"/>
    </source>
</evidence>
<feature type="transmembrane region" description="Helical" evidence="10">
    <location>
        <begin position="241"/>
        <end position="260"/>
    </location>
</feature>
<feature type="transmembrane region" description="Helical" evidence="10">
    <location>
        <begin position="266"/>
        <end position="286"/>
    </location>
</feature>
<evidence type="ECO:0000256" key="2">
    <source>
        <dbReference type="ARBA" id="ARBA00022448"/>
    </source>
</evidence>
<evidence type="ECO:0000313" key="14">
    <source>
        <dbReference type="EMBL" id="KAK9152425.1"/>
    </source>
</evidence>
<keyword evidence="6 10" id="KW-1133">Transmembrane helix</keyword>
<sequence>MEQVSKTKIAHEVGEIQSDALRFGIHGVKSEIVGDHPLQSALQSHMMTESEMKRTVLASTYGSAFPLKMDLDRQILSKFVQKSNLFAFLAILGKYYPGYGIIDRFQRPQGALPSSMLGFEALTGSLDDFGFEDYHCLSVLGQSLTFRNHVFPYAGEGILRILSLLGLMFFLFVIGVKTEPSLVKRYGKKAVAIGISAFVAREVTPLSSASQSVTGFLVISCLLTELKILNTELGRLAMSSALVGDMIGMAMAVVSLSAQGKDSNPLIMFCGVFGAIALLFFIIFAIRPTMLFIIRMYPDEKKTKDVHTFVIVVSVLLTGILSVGVGQYVFFGPLLLGAAMPEGPPIGTALVGKIECFVSGIIFPVYVAYSGLNTNIFTITSTSSWIVGVIVVLHFFVKVIAAALPSLYFKVPKQEALVMGLMMNGKGVVELIFYNIWRDIKLVDDELFSQLIITVVLMAAIVTPLVKALYDPSKRYLYSKISNIQNNKRDAPLRVLACVHSPENVPTIVNLLEVTHATRESPVIVVALELIELIGRQVAVLVAHQAHHTDFSDSRSTEQILNAFRQYEVHNNGLVNVQAYTAMAYMETMHEDVCNLALEKRVNIVIVPFHRQWAIDGKVGSENQAIRTMNITILEKAPCSVGILVDRNVRQRSMSLLAGHSMYRIGVIFTGGLDDGEVLAYAARMARHHRVHLTVIRFLAFGCDNARERKVDNDTMDEFRKQNGGKDQIRYKEEVVKNGEGLAEQMKGLGYNYDYLIVGKHQKESQLFYGLDEQWSECPELGIIGDMLASPDYEGTCSILVIRQHNKGRGGMVMTNRPVGNDRDFMVHDVSHHEGKGMDIDDDDDDDRNQSWRIAMESMV</sequence>
<evidence type="ECO:0000256" key="6">
    <source>
        <dbReference type="ARBA" id="ARBA00022989"/>
    </source>
</evidence>
<dbReference type="Pfam" id="PF23256">
    <property type="entry name" value="CHX17_2nd"/>
    <property type="match status" value="1"/>
</dbReference>
<dbReference type="InterPro" id="IPR050794">
    <property type="entry name" value="CPA2_transporter"/>
</dbReference>
<dbReference type="GO" id="GO:0012505">
    <property type="term" value="C:endomembrane system"/>
    <property type="evidence" value="ECO:0007669"/>
    <property type="project" value="TreeGrafter"/>
</dbReference>
<dbReference type="GO" id="GO:1902600">
    <property type="term" value="P:proton transmembrane transport"/>
    <property type="evidence" value="ECO:0007669"/>
    <property type="project" value="InterPro"/>
</dbReference>
<keyword evidence="15" id="KW-1185">Reference proteome</keyword>
<dbReference type="EMBL" id="JBBNAF010000004">
    <property type="protein sequence ID" value="KAK9152425.1"/>
    <property type="molecule type" value="Genomic_DNA"/>
</dbReference>
<dbReference type="Pfam" id="PF23259">
    <property type="entry name" value="CHX17_C"/>
    <property type="match status" value="1"/>
</dbReference>
<organism evidence="14 15">
    <name type="scientific">Stephania yunnanensis</name>
    <dbReference type="NCBI Taxonomy" id="152371"/>
    <lineage>
        <taxon>Eukaryota</taxon>
        <taxon>Viridiplantae</taxon>
        <taxon>Streptophyta</taxon>
        <taxon>Embryophyta</taxon>
        <taxon>Tracheophyta</taxon>
        <taxon>Spermatophyta</taxon>
        <taxon>Magnoliopsida</taxon>
        <taxon>Ranunculales</taxon>
        <taxon>Menispermaceae</taxon>
        <taxon>Menispermoideae</taxon>
        <taxon>Cissampelideae</taxon>
        <taxon>Stephania</taxon>
    </lineage>
</organism>
<keyword evidence="2" id="KW-0813">Transport</keyword>
<feature type="transmembrane region" description="Helical" evidence="10">
    <location>
        <begin position="448"/>
        <end position="470"/>
    </location>
</feature>
<dbReference type="PANTHER" id="PTHR32468:SF35">
    <property type="entry name" value="CATION_H+ EXCHANGER DOMAIN-CONTAINING PROTEIN"/>
    <property type="match status" value="1"/>
</dbReference>
<evidence type="ECO:0000256" key="4">
    <source>
        <dbReference type="ARBA" id="ARBA00022692"/>
    </source>
</evidence>
<dbReference type="Pfam" id="PF05348">
    <property type="entry name" value="UMP1"/>
    <property type="match status" value="1"/>
</dbReference>
<evidence type="ECO:0000256" key="10">
    <source>
        <dbReference type="SAM" id="Phobius"/>
    </source>
</evidence>
<evidence type="ECO:0000256" key="5">
    <source>
        <dbReference type="ARBA" id="ARBA00022958"/>
    </source>
</evidence>
<keyword evidence="4 10" id="KW-0812">Transmembrane</keyword>